<evidence type="ECO:0000256" key="7">
    <source>
        <dbReference type="SAM" id="SignalP"/>
    </source>
</evidence>
<feature type="signal peptide" evidence="7">
    <location>
        <begin position="1"/>
        <end position="26"/>
    </location>
</feature>
<feature type="chain" id="PRO_5045772935" description="histidine kinase" evidence="7">
    <location>
        <begin position="27"/>
        <end position="980"/>
    </location>
</feature>
<organism evidence="11 12">
    <name type="scientific">Aquimarina rubra</name>
    <dbReference type="NCBI Taxonomy" id="1920033"/>
    <lineage>
        <taxon>Bacteria</taxon>
        <taxon>Pseudomonadati</taxon>
        <taxon>Bacteroidota</taxon>
        <taxon>Flavobacteriia</taxon>
        <taxon>Flavobacteriales</taxon>
        <taxon>Flavobacteriaceae</taxon>
        <taxon>Aquimarina</taxon>
    </lineage>
</organism>
<dbReference type="SUPFAM" id="SSF48452">
    <property type="entry name" value="TPR-like"/>
    <property type="match status" value="1"/>
</dbReference>
<dbReference type="PROSITE" id="PS50110">
    <property type="entry name" value="RESPONSE_REGULATORY"/>
    <property type="match status" value="1"/>
</dbReference>
<evidence type="ECO:0000256" key="6">
    <source>
        <dbReference type="SAM" id="Phobius"/>
    </source>
</evidence>
<evidence type="ECO:0000259" key="10">
    <source>
        <dbReference type="PROSITE" id="PS50110"/>
    </source>
</evidence>
<dbReference type="CDD" id="cd17574">
    <property type="entry name" value="REC_OmpR"/>
    <property type="match status" value="1"/>
</dbReference>
<keyword evidence="6" id="KW-0472">Membrane</keyword>
<dbReference type="Gene3D" id="1.10.10.60">
    <property type="entry name" value="Homeodomain-like"/>
    <property type="match status" value="1"/>
</dbReference>
<dbReference type="PROSITE" id="PS50109">
    <property type="entry name" value="HIS_KIN"/>
    <property type="match status" value="1"/>
</dbReference>
<dbReference type="InterPro" id="IPR011990">
    <property type="entry name" value="TPR-like_helical_dom_sf"/>
</dbReference>
<dbReference type="SUPFAM" id="SSF55874">
    <property type="entry name" value="ATPase domain of HSP90 chaperone/DNA topoisomerase II/histidine kinase"/>
    <property type="match status" value="1"/>
</dbReference>
<dbReference type="PANTHER" id="PTHR43547">
    <property type="entry name" value="TWO-COMPONENT HISTIDINE KINASE"/>
    <property type="match status" value="1"/>
</dbReference>
<dbReference type="Gene3D" id="1.25.40.10">
    <property type="entry name" value="Tetratricopeptide repeat domain"/>
    <property type="match status" value="2"/>
</dbReference>
<dbReference type="Gene3D" id="1.10.287.130">
    <property type="match status" value="1"/>
</dbReference>
<keyword evidence="12" id="KW-1185">Reference proteome</keyword>
<dbReference type="RefSeq" id="WP_378289274.1">
    <property type="nucleotide sequence ID" value="NZ_JBHULE010000002.1"/>
</dbReference>
<dbReference type="Pfam" id="PF00512">
    <property type="entry name" value="HisKA"/>
    <property type="match status" value="1"/>
</dbReference>
<feature type="domain" description="Histidine kinase" evidence="9">
    <location>
        <begin position="456"/>
        <end position="676"/>
    </location>
</feature>
<dbReference type="CDD" id="cd00082">
    <property type="entry name" value="HisKA"/>
    <property type="match status" value="1"/>
</dbReference>
<dbReference type="InterPro" id="IPR036890">
    <property type="entry name" value="HATPase_C_sf"/>
</dbReference>
<comment type="caution">
    <text evidence="11">The sequence shown here is derived from an EMBL/GenBank/DDBJ whole genome shotgun (WGS) entry which is preliminary data.</text>
</comment>
<feature type="domain" description="HTH araC/xylS-type" evidence="8">
    <location>
        <begin position="880"/>
        <end position="980"/>
    </location>
</feature>
<keyword evidence="7" id="KW-0732">Signal</keyword>
<feature type="coiled-coil region" evidence="5">
    <location>
        <begin position="429"/>
        <end position="456"/>
    </location>
</feature>
<evidence type="ECO:0000313" key="12">
    <source>
        <dbReference type="Proteomes" id="UP001597319"/>
    </source>
</evidence>
<dbReference type="InterPro" id="IPR011006">
    <property type="entry name" value="CheY-like_superfamily"/>
</dbReference>
<protein>
    <recommendedName>
        <fullName evidence="2">histidine kinase</fullName>
        <ecNumber evidence="2">2.7.13.3</ecNumber>
    </recommendedName>
</protein>
<dbReference type="SUPFAM" id="SSF52172">
    <property type="entry name" value="CheY-like"/>
    <property type="match status" value="1"/>
</dbReference>
<evidence type="ECO:0000256" key="5">
    <source>
        <dbReference type="SAM" id="Coils"/>
    </source>
</evidence>
<dbReference type="SMART" id="SM00387">
    <property type="entry name" value="HATPase_c"/>
    <property type="match status" value="1"/>
</dbReference>
<keyword evidence="6" id="KW-0812">Transmembrane</keyword>
<sequence length="980" mass="112559">MYTKRLNTTQGLLIILCVLTSGFNFAYQEKKTENDTNKIIQSSDCNKNSFEIFFKKKTPEEIRQIRNQLDSSTNILEKAAICNRLSMVYHKLKKHDSSGYFAQTSLQLIKNEEKSDLKEKVHIESLVRLATYNHQLGNTSISILYLQKAEDMIALSKNKKCLLKPRQLIAYELSRNYTSQGNFEDAIDAYTSFRKFIEDNNFTNFNTHPILLIRVSENYYQLEEIDKALSYANKAWDASLTYGDDFSIGRAGNVMAEILISLNKIDEVPYYLEKALKAVLEIDHKAMIATTYKNFSILEGKRGNQNKKLQYSKLAYHSSLKDVSSNHELFHTGMLYAETLNEFNQTEEAIKVFNNVIPLIDDFKHDNFNEKTLQLESKILRAKIDANTKEIILEQQINQQKNWLIIILSCLFFITIILAISFYYGLKKRRKINQLLLEQKNQLKELNESRSRLFTNISHELRTPLTLIYGPIKQILSQAKPQLHPSIREKIEIIDKNTESLKTLTNDILDLSKLEANKLQLTPKIISLKYFFREMTNKFNGLAEQKDITFEYNFENLKKQELVIDTSKLEKIVNNLLCNAFRYTPNLGNIQLVVSNNEHSLQIIIKDTGIGISDKDLPCVFDRYFQSNDPNKPSEGGSGIGLSMVKELVNLMGGEITLKSTLRKGTEVIVTLPVTKSVINSNKFVDNDMNRLSESDDYPLTFELPENEKKIYTILVVEDHPDMLSYVISILKINYKIVTAKNGAEAITLLKNIQVDLIISDIMMPVMDGYTFLEAVKQDTDTYGIPFIMLTALSANDKKLKALTIGVDDYLTKPFEQTELLARVYNLIQRYKVRKTNKTITLTEKNVNTPENQQKTTTSIGKNTALVEEINTKADIELIETIAKIIETNLENYTFKLSDLSEEVHLGERHLRRKIKIITGLSPKQFQQEIVLKKALKLLENKTYSSVKAVALSVGMNNVTRFNNLFENRFGKRPADYLNF</sequence>
<reference evidence="12" key="1">
    <citation type="journal article" date="2019" name="Int. J. Syst. Evol. Microbiol.">
        <title>The Global Catalogue of Microorganisms (GCM) 10K type strain sequencing project: providing services to taxonomists for standard genome sequencing and annotation.</title>
        <authorList>
            <consortium name="The Broad Institute Genomics Platform"/>
            <consortium name="The Broad Institute Genome Sequencing Center for Infectious Disease"/>
            <person name="Wu L."/>
            <person name="Ma J."/>
        </authorList>
    </citation>
    <scope>NUCLEOTIDE SEQUENCE [LARGE SCALE GENOMIC DNA]</scope>
    <source>
        <strain evidence="12">KCTC 52274</strain>
    </source>
</reference>
<evidence type="ECO:0000259" key="8">
    <source>
        <dbReference type="PROSITE" id="PS01124"/>
    </source>
</evidence>
<name>A0ABW5L9E5_9FLAO</name>
<dbReference type="SMART" id="SM00342">
    <property type="entry name" value="HTH_ARAC"/>
    <property type="match status" value="1"/>
</dbReference>
<dbReference type="EC" id="2.7.13.3" evidence="2"/>
<dbReference type="InterPro" id="IPR018060">
    <property type="entry name" value="HTH_AraC"/>
</dbReference>
<dbReference type="InterPro" id="IPR003594">
    <property type="entry name" value="HATPase_dom"/>
</dbReference>
<dbReference type="Pfam" id="PF12833">
    <property type="entry name" value="HTH_18"/>
    <property type="match status" value="1"/>
</dbReference>
<dbReference type="EMBL" id="JBHULE010000002">
    <property type="protein sequence ID" value="MFD2561513.1"/>
    <property type="molecule type" value="Genomic_DNA"/>
</dbReference>
<dbReference type="SMART" id="SM00448">
    <property type="entry name" value="REC"/>
    <property type="match status" value="1"/>
</dbReference>
<evidence type="ECO:0000256" key="3">
    <source>
        <dbReference type="ARBA" id="ARBA00022553"/>
    </source>
</evidence>
<dbReference type="InterPro" id="IPR005467">
    <property type="entry name" value="His_kinase_dom"/>
</dbReference>
<evidence type="ECO:0000256" key="1">
    <source>
        <dbReference type="ARBA" id="ARBA00000085"/>
    </source>
</evidence>
<dbReference type="InterPro" id="IPR004358">
    <property type="entry name" value="Sig_transdc_His_kin-like_C"/>
</dbReference>
<proteinExistence type="predicted"/>
<feature type="domain" description="Response regulatory" evidence="10">
    <location>
        <begin position="713"/>
        <end position="828"/>
    </location>
</feature>
<evidence type="ECO:0000313" key="11">
    <source>
        <dbReference type="EMBL" id="MFD2561513.1"/>
    </source>
</evidence>
<dbReference type="PANTHER" id="PTHR43547:SF2">
    <property type="entry name" value="HYBRID SIGNAL TRANSDUCTION HISTIDINE KINASE C"/>
    <property type="match status" value="1"/>
</dbReference>
<dbReference type="Gene3D" id="3.30.565.10">
    <property type="entry name" value="Histidine kinase-like ATPase, C-terminal domain"/>
    <property type="match status" value="1"/>
</dbReference>
<dbReference type="SUPFAM" id="SSF47384">
    <property type="entry name" value="Homodimeric domain of signal transducing histidine kinase"/>
    <property type="match status" value="1"/>
</dbReference>
<dbReference type="PRINTS" id="PR00344">
    <property type="entry name" value="BCTRLSENSOR"/>
</dbReference>
<dbReference type="Gene3D" id="3.40.50.2300">
    <property type="match status" value="1"/>
</dbReference>
<dbReference type="PROSITE" id="PS01124">
    <property type="entry name" value="HTH_ARAC_FAMILY_2"/>
    <property type="match status" value="1"/>
</dbReference>
<keyword evidence="5" id="KW-0175">Coiled coil</keyword>
<dbReference type="InterPro" id="IPR003661">
    <property type="entry name" value="HisK_dim/P_dom"/>
</dbReference>
<dbReference type="Proteomes" id="UP001597319">
    <property type="component" value="Unassembled WGS sequence"/>
</dbReference>
<dbReference type="InterPro" id="IPR001789">
    <property type="entry name" value="Sig_transdc_resp-reg_receiver"/>
</dbReference>
<keyword evidence="6" id="KW-1133">Transmembrane helix</keyword>
<evidence type="ECO:0000256" key="4">
    <source>
        <dbReference type="PROSITE-ProRule" id="PRU00169"/>
    </source>
</evidence>
<dbReference type="Pfam" id="PF02518">
    <property type="entry name" value="HATPase_c"/>
    <property type="match status" value="1"/>
</dbReference>
<feature type="modified residue" description="4-aspartylphosphate" evidence="4">
    <location>
        <position position="761"/>
    </location>
</feature>
<keyword evidence="3 4" id="KW-0597">Phosphoprotein</keyword>
<dbReference type="SMART" id="SM00388">
    <property type="entry name" value="HisKA"/>
    <property type="match status" value="1"/>
</dbReference>
<evidence type="ECO:0000259" key="9">
    <source>
        <dbReference type="PROSITE" id="PS50109"/>
    </source>
</evidence>
<comment type="catalytic activity">
    <reaction evidence="1">
        <text>ATP + protein L-histidine = ADP + protein N-phospho-L-histidine.</text>
        <dbReference type="EC" id="2.7.13.3"/>
    </reaction>
</comment>
<accession>A0ABW5L9E5</accession>
<dbReference type="Pfam" id="PF00072">
    <property type="entry name" value="Response_reg"/>
    <property type="match status" value="1"/>
</dbReference>
<gene>
    <name evidence="11" type="ORF">ACFSR1_02450</name>
</gene>
<feature type="transmembrane region" description="Helical" evidence="6">
    <location>
        <begin position="403"/>
        <end position="426"/>
    </location>
</feature>
<dbReference type="InterPro" id="IPR036097">
    <property type="entry name" value="HisK_dim/P_sf"/>
</dbReference>
<evidence type="ECO:0000256" key="2">
    <source>
        <dbReference type="ARBA" id="ARBA00012438"/>
    </source>
</evidence>